<evidence type="ECO:0000256" key="1">
    <source>
        <dbReference type="SAM" id="MobiDB-lite"/>
    </source>
</evidence>
<dbReference type="Proteomes" id="UP000283509">
    <property type="component" value="Unassembled WGS sequence"/>
</dbReference>
<sequence>QPHDGDGGVVAEHLGGGRPGSRVEGGLAALDGLHTQGPGGGHRLRRAGPRQKQVRLVVRERDLHLLHQKGPGGAAVDQHGRRGERPGRPCLRHPPAGCPRDAD</sequence>
<accession>A0A423UBJ6</accession>
<evidence type="ECO:0000313" key="3">
    <source>
        <dbReference type="Proteomes" id="UP000283509"/>
    </source>
</evidence>
<comment type="caution">
    <text evidence="2">The sequence shown here is derived from an EMBL/GenBank/DDBJ whole genome shotgun (WGS) entry which is preliminary data.</text>
</comment>
<feature type="compositionally biased region" description="Basic and acidic residues" evidence="1">
    <location>
        <begin position="78"/>
        <end position="87"/>
    </location>
</feature>
<reference evidence="2 3" key="1">
    <citation type="submission" date="2018-04" db="EMBL/GenBank/DDBJ databases">
        <authorList>
            <person name="Zhang X."/>
            <person name="Yuan J."/>
            <person name="Li F."/>
            <person name="Xiang J."/>
        </authorList>
    </citation>
    <scope>NUCLEOTIDE SEQUENCE [LARGE SCALE GENOMIC DNA]</scope>
    <source>
        <tissue evidence="2">Muscle</tissue>
    </source>
</reference>
<dbReference type="AlphaFoldDB" id="A0A423UBJ6"/>
<dbReference type="EMBL" id="QCYY01000013">
    <property type="protein sequence ID" value="ROT86089.1"/>
    <property type="molecule type" value="Genomic_DNA"/>
</dbReference>
<feature type="region of interest" description="Disordered" evidence="1">
    <location>
        <begin position="67"/>
        <end position="103"/>
    </location>
</feature>
<evidence type="ECO:0000313" key="2">
    <source>
        <dbReference type="EMBL" id="ROT86089.1"/>
    </source>
</evidence>
<feature type="region of interest" description="Disordered" evidence="1">
    <location>
        <begin position="1"/>
        <end position="24"/>
    </location>
</feature>
<keyword evidence="3" id="KW-1185">Reference proteome</keyword>
<reference evidence="2 3" key="2">
    <citation type="submission" date="2019-01" db="EMBL/GenBank/DDBJ databases">
        <title>The decoding of complex shrimp genome reveals the adaptation for benthos swimmer, frequently molting mechanism and breeding impact on genome.</title>
        <authorList>
            <person name="Sun Y."/>
            <person name="Gao Y."/>
            <person name="Yu Y."/>
        </authorList>
    </citation>
    <scope>NUCLEOTIDE SEQUENCE [LARGE SCALE GENOMIC DNA]</scope>
    <source>
        <tissue evidence="2">Muscle</tissue>
    </source>
</reference>
<protein>
    <submittedName>
        <fullName evidence="2">Neural cell adhesion molecule 1</fullName>
    </submittedName>
</protein>
<feature type="non-terminal residue" evidence="2">
    <location>
        <position position="1"/>
    </location>
</feature>
<name>A0A423UBJ6_PENVA</name>
<gene>
    <name evidence="2" type="ORF">C7M84_002233</name>
</gene>
<feature type="non-terminal residue" evidence="2">
    <location>
        <position position="103"/>
    </location>
</feature>
<proteinExistence type="predicted"/>
<organism evidence="2 3">
    <name type="scientific">Penaeus vannamei</name>
    <name type="common">Whiteleg shrimp</name>
    <name type="synonym">Litopenaeus vannamei</name>
    <dbReference type="NCBI Taxonomy" id="6689"/>
    <lineage>
        <taxon>Eukaryota</taxon>
        <taxon>Metazoa</taxon>
        <taxon>Ecdysozoa</taxon>
        <taxon>Arthropoda</taxon>
        <taxon>Crustacea</taxon>
        <taxon>Multicrustacea</taxon>
        <taxon>Malacostraca</taxon>
        <taxon>Eumalacostraca</taxon>
        <taxon>Eucarida</taxon>
        <taxon>Decapoda</taxon>
        <taxon>Dendrobranchiata</taxon>
        <taxon>Penaeoidea</taxon>
        <taxon>Penaeidae</taxon>
        <taxon>Penaeus</taxon>
    </lineage>
</organism>